<keyword evidence="3" id="KW-1185">Reference proteome</keyword>
<organism evidence="2 3">
    <name type="scientific">Ceuthmochares aereus</name>
    <dbReference type="NCBI Taxonomy" id="1961834"/>
    <lineage>
        <taxon>Eukaryota</taxon>
        <taxon>Metazoa</taxon>
        <taxon>Chordata</taxon>
        <taxon>Craniata</taxon>
        <taxon>Vertebrata</taxon>
        <taxon>Euteleostomi</taxon>
        <taxon>Archelosauria</taxon>
        <taxon>Archosauria</taxon>
        <taxon>Dinosauria</taxon>
        <taxon>Saurischia</taxon>
        <taxon>Theropoda</taxon>
        <taxon>Coelurosauria</taxon>
        <taxon>Aves</taxon>
        <taxon>Neognathae</taxon>
        <taxon>Neoaves</taxon>
        <taxon>Otidimorphae</taxon>
        <taxon>Cuculiformes</taxon>
        <taxon>Cuculidae</taxon>
        <taxon>Ceuthmochares</taxon>
    </lineage>
</organism>
<proteinExistence type="predicted"/>
<comment type="caution">
    <text evidence="2">The sequence shown here is derived from an EMBL/GenBank/DDBJ whole genome shotgun (WGS) entry which is preliminary data.</text>
</comment>
<dbReference type="EMBL" id="VWPQ01008895">
    <property type="protein sequence ID" value="NXY49313.1"/>
    <property type="molecule type" value="Genomic_DNA"/>
</dbReference>
<dbReference type="InterPro" id="IPR028163">
    <property type="entry name" value="HAUS_6_N"/>
</dbReference>
<accession>A0A7L4K8Q6</accession>
<dbReference type="Proteomes" id="UP000519239">
    <property type="component" value="Unassembled WGS sequence"/>
</dbReference>
<dbReference type="AlphaFoldDB" id="A0A7L4K8Q6"/>
<dbReference type="Pfam" id="PF14661">
    <property type="entry name" value="HAUS6_N"/>
    <property type="match status" value="1"/>
</dbReference>
<feature type="domain" description="HAUS augmin-like complex subunit 6 N-terminal" evidence="1">
    <location>
        <begin position="1"/>
        <end position="74"/>
    </location>
</feature>
<evidence type="ECO:0000259" key="1">
    <source>
        <dbReference type="Pfam" id="PF14661"/>
    </source>
</evidence>
<protein>
    <submittedName>
        <fullName evidence="2">HAUS6 protein</fullName>
    </submittedName>
</protein>
<evidence type="ECO:0000313" key="3">
    <source>
        <dbReference type="Proteomes" id="UP000519239"/>
    </source>
</evidence>
<reference evidence="2 3" key="1">
    <citation type="submission" date="2019-09" db="EMBL/GenBank/DDBJ databases">
        <title>Bird 10,000 Genomes (B10K) Project - Family phase.</title>
        <authorList>
            <person name="Zhang G."/>
        </authorList>
    </citation>
    <scope>NUCLEOTIDE SEQUENCE [LARGE SCALE GENOMIC DNA]</scope>
    <source>
        <strain evidence="2">B10K-CU-031-02</strain>
        <tissue evidence="2">Muscle</tissue>
    </source>
</reference>
<name>A0A7L4K8Q6_9AVES</name>
<dbReference type="OrthoDB" id="5575722at2759"/>
<gene>
    <name evidence="2" type="primary">Haus6</name>
    <name evidence="2" type="ORF">CEUAER_R13077</name>
</gene>
<feature type="non-terminal residue" evidence="2">
    <location>
        <position position="75"/>
    </location>
</feature>
<feature type="non-terminal residue" evidence="2">
    <location>
        <position position="1"/>
    </location>
</feature>
<evidence type="ECO:0000313" key="2">
    <source>
        <dbReference type="EMBL" id="NXY49313.1"/>
    </source>
</evidence>
<sequence>GRKVINVLYWFARVVMVEDLETNSVDSNIPYAEAVKLKPENVYMANARCRVAYNKLLQIFQKEDFVIQEYRKKAK</sequence>